<sequence length="190" mass="21306">MTNPTESGTKCPEQPELGDTLQIEIVPQRILSPETSEKLLGRIYECDGIVRVMVQGSRLPDMVGYGPGKGEKVSHPLKKQIEVEGQEINMRVSLGRLRIEVLDEECVEQIRLACKEVLNFPFEFYVGTFFKKHATVVDYAKMGPCADETLLGMTDPKAKLDQIIYIKKDEDSEDDNISDEECKSTCGCND</sequence>
<reference evidence="2 3" key="1">
    <citation type="submission" date="2023-07" db="EMBL/GenBank/DDBJ databases">
        <title>Closed genoem sequence of Methanosarcinaceae archaeon Ac7.</title>
        <authorList>
            <person name="Poehlein A."/>
            <person name="Protasov E."/>
            <person name="Platt K."/>
            <person name="Reeh H."/>
            <person name="Daniel R."/>
            <person name="Brune A."/>
        </authorList>
    </citation>
    <scope>NUCLEOTIDE SEQUENCE [LARGE SCALE GENOMIC DNA]</scope>
    <source>
        <strain evidence="2 3">Ac7</strain>
    </source>
</reference>
<accession>A0AA96ZUJ4</accession>
<keyword evidence="3" id="KW-1185">Reference proteome</keyword>
<evidence type="ECO:0000313" key="2">
    <source>
        <dbReference type="EMBL" id="WNY25820.1"/>
    </source>
</evidence>
<dbReference type="NCBIfam" id="TIGR03260">
    <property type="entry name" value="met_CoM_red_D"/>
    <property type="match status" value="1"/>
</dbReference>
<gene>
    <name evidence="2" type="ORF">MsAc7_13820</name>
</gene>
<dbReference type="GeneID" id="89230482"/>
<evidence type="ECO:0008006" key="4">
    <source>
        <dbReference type="Google" id="ProtNLM"/>
    </source>
</evidence>
<dbReference type="Proteomes" id="UP001303587">
    <property type="component" value="Chromosome"/>
</dbReference>
<dbReference type="EMBL" id="CP131060">
    <property type="protein sequence ID" value="WNY25820.1"/>
    <property type="molecule type" value="Genomic_DNA"/>
</dbReference>
<dbReference type="PIRSF" id="PIRSF005636">
    <property type="entry name" value="McrD"/>
    <property type="match status" value="1"/>
</dbReference>
<dbReference type="RefSeq" id="WP_338102166.1">
    <property type="nucleotide sequence ID" value="NZ_CP131060.1"/>
</dbReference>
<dbReference type="InterPro" id="IPR003901">
    <property type="entry name" value="Me_CoM_Rdtase_D"/>
</dbReference>
<dbReference type="GO" id="GO:0015948">
    <property type="term" value="P:methanogenesis"/>
    <property type="evidence" value="ECO:0007669"/>
    <property type="project" value="UniProtKB-KW"/>
</dbReference>
<name>A0AA96ZUJ4_9EURY</name>
<keyword evidence="1" id="KW-0484">Methanogenesis</keyword>
<protein>
    <recommendedName>
        <fullName evidence="4">Methyl-coenzyme M reductase operon protein D</fullName>
    </recommendedName>
</protein>
<organism evidence="2 3">
    <name type="scientific">Methanolapillus millepedarum</name>
    <dbReference type="NCBI Taxonomy" id="3028296"/>
    <lineage>
        <taxon>Archaea</taxon>
        <taxon>Methanobacteriati</taxon>
        <taxon>Methanobacteriota</taxon>
        <taxon>Stenosarchaea group</taxon>
        <taxon>Methanomicrobia</taxon>
        <taxon>Methanosarcinales</taxon>
        <taxon>Methanosarcinaceae</taxon>
        <taxon>Methanolapillus</taxon>
    </lineage>
</organism>
<evidence type="ECO:0000256" key="1">
    <source>
        <dbReference type="ARBA" id="ARBA00022994"/>
    </source>
</evidence>
<proteinExistence type="predicted"/>
<dbReference type="Pfam" id="PF02505">
    <property type="entry name" value="MCR_D"/>
    <property type="match status" value="1"/>
</dbReference>
<evidence type="ECO:0000313" key="3">
    <source>
        <dbReference type="Proteomes" id="UP001303587"/>
    </source>
</evidence>
<dbReference type="AlphaFoldDB" id="A0AA96ZUJ4"/>